<dbReference type="OrthoDB" id="5428055at2759"/>
<evidence type="ECO:0000256" key="1">
    <source>
        <dbReference type="SAM" id="Phobius"/>
    </source>
</evidence>
<gene>
    <name evidence="2" type="ORF">NA56DRAFT_691016</name>
</gene>
<dbReference type="AlphaFoldDB" id="A0A2J6PWZ7"/>
<feature type="transmembrane region" description="Helical" evidence="1">
    <location>
        <begin position="179"/>
        <end position="200"/>
    </location>
</feature>
<keyword evidence="1" id="KW-0812">Transmembrane</keyword>
<keyword evidence="3" id="KW-1185">Reference proteome</keyword>
<dbReference type="Gene3D" id="1.20.58.340">
    <property type="entry name" value="Magnesium transport protein CorA, transmembrane region"/>
    <property type="match status" value="1"/>
</dbReference>
<evidence type="ECO:0008006" key="4">
    <source>
        <dbReference type="Google" id="ProtNLM"/>
    </source>
</evidence>
<proteinExistence type="predicted"/>
<keyword evidence="1" id="KW-1133">Transmembrane helix</keyword>
<evidence type="ECO:0000313" key="2">
    <source>
        <dbReference type="EMBL" id="PMD18541.1"/>
    </source>
</evidence>
<dbReference type="STRING" id="1745343.A0A2J6PWZ7"/>
<dbReference type="EMBL" id="KZ613493">
    <property type="protein sequence ID" value="PMD18541.1"/>
    <property type="molecule type" value="Genomic_DNA"/>
</dbReference>
<protein>
    <recommendedName>
        <fullName evidence="4">Cora-domain-containing protein</fullName>
    </recommendedName>
</protein>
<keyword evidence="1" id="KW-0472">Membrane</keyword>
<feature type="transmembrane region" description="Helical" evidence="1">
    <location>
        <begin position="145"/>
        <end position="167"/>
    </location>
</feature>
<evidence type="ECO:0000313" key="3">
    <source>
        <dbReference type="Proteomes" id="UP000235672"/>
    </source>
</evidence>
<accession>A0A2J6PWZ7</accession>
<organism evidence="2 3">
    <name type="scientific">Hyaloscypha hepaticicola</name>
    <dbReference type="NCBI Taxonomy" id="2082293"/>
    <lineage>
        <taxon>Eukaryota</taxon>
        <taxon>Fungi</taxon>
        <taxon>Dikarya</taxon>
        <taxon>Ascomycota</taxon>
        <taxon>Pezizomycotina</taxon>
        <taxon>Leotiomycetes</taxon>
        <taxon>Helotiales</taxon>
        <taxon>Hyaloscyphaceae</taxon>
        <taxon>Hyaloscypha</taxon>
    </lineage>
</organism>
<sequence>MGLFYGYPENPGWAVGNAWRVGSDPDPDPELGPAIEYKLEREEPSFLDLELYLKELYIHRRRITRYLELISETKDQCVKRGPRAWPQDPTSELGVEQARDWEDDFGNLQAWFNATSQRMEKNIRLLTALVAIGDGKQSLTENHGIARLSLLAMVFLPFSSVATILGIQGSFAPGEGKFWLFWVVAIILTTFVVVSEITIFGHGKAKVREDEEKCGNVDEEHELCRVNY</sequence>
<dbReference type="Proteomes" id="UP000235672">
    <property type="component" value="Unassembled WGS sequence"/>
</dbReference>
<name>A0A2J6PWZ7_9HELO</name>
<reference evidence="2 3" key="1">
    <citation type="submission" date="2016-05" db="EMBL/GenBank/DDBJ databases">
        <title>A degradative enzymes factory behind the ericoid mycorrhizal symbiosis.</title>
        <authorList>
            <consortium name="DOE Joint Genome Institute"/>
            <person name="Martino E."/>
            <person name="Morin E."/>
            <person name="Grelet G."/>
            <person name="Kuo A."/>
            <person name="Kohler A."/>
            <person name="Daghino S."/>
            <person name="Barry K."/>
            <person name="Choi C."/>
            <person name="Cichocki N."/>
            <person name="Clum A."/>
            <person name="Copeland A."/>
            <person name="Hainaut M."/>
            <person name="Haridas S."/>
            <person name="Labutti K."/>
            <person name="Lindquist E."/>
            <person name="Lipzen A."/>
            <person name="Khouja H.-R."/>
            <person name="Murat C."/>
            <person name="Ohm R."/>
            <person name="Olson A."/>
            <person name="Spatafora J."/>
            <person name="Veneault-Fourrey C."/>
            <person name="Henrissat B."/>
            <person name="Grigoriev I."/>
            <person name="Martin F."/>
            <person name="Perotto S."/>
        </authorList>
    </citation>
    <scope>NUCLEOTIDE SEQUENCE [LARGE SCALE GENOMIC DNA]</scope>
    <source>
        <strain evidence="2 3">UAMH 7357</strain>
    </source>
</reference>